<dbReference type="Gene3D" id="2.50.20.10">
    <property type="entry name" value="Lipoprotein localisation LolA/LolB/LppX"/>
    <property type="match status" value="1"/>
</dbReference>
<evidence type="ECO:0000256" key="11">
    <source>
        <dbReference type="ARBA" id="ARBA00023237"/>
    </source>
</evidence>
<dbReference type="Proteomes" id="UP001620460">
    <property type="component" value="Unassembled WGS sequence"/>
</dbReference>
<evidence type="ECO:0000313" key="13">
    <source>
        <dbReference type="EMBL" id="MFK2903375.1"/>
    </source>
</evidence>
<evidence type="ECO:0000256" key="9">
    <source>
        <dbReference type="ARBA" id="ARBA00023139"/>
    </source>
</evidence>
<dbReference type="CDD" id="cd16326">
    <property type="entry name" value="LolB"/>
    <property type="match status" value="1"/>
</dbReference>
<dbReference type="EMBL" id="JADIKM010000001">
    <property type="protein sequence ID" value="MFK2903375.1"/>
    <property type="molecule type" value="Genomic_DNA"/>
</dbReference>
<reference evidence="13 14" key="1">
    <citation type="submission" date="2020-10" db="EMBL/GenBank/DDBJ databases">
        <title>Phylogeny of dyella-like bacteria.</title>
        <authorList>
            <person name="Fu J."/>
        </authorList>
    </citation>
    <scope>NUCLEOTIDE SEQUENCE [LARGE SCALE GENOMIC DNA]</scope>
    <source>
        <strain evidence="13 14">Gsoil3046</strain>
    </source>
</reference>
<evidence type="ECO:0000256" key="12">
    <source>
        <dbReference type="ARBA" id="ARBA00023288"/>
    </source>
</evidence>
<gene>
    <name evidence="13" type="primary">lolB</name>
    <name evidence="13" type="ORF">ISP17_05330</name>
</gene>
<dbReference type="NCBIfam" id="TIGR00548">
    <property type="entry name" value="lolB"/>
    <property type="match status" value="1"/>
</dbReference>
<keyword evidence="9" id="KW-0564">Palmitate</keyword>
<comment type="similarity">
    <text evidence="2">Belongs to the LolB family.</text>
</comment>
<keyword evidence="14" id="KW-1185">Reference proteome</keyword>
<keyword evidence="10" id="KW-0143">Chaperone</keyword>
<evidence type="ECO:0000256" key="2">
    <source>
        <dbReference type="ARBA" id="ARBA00009696"/>
    </source>
</evidence>
<accession>A0ABW8JQJ7</accession>
<comment type="subunit">
    <text evidence="3">Monomer.</text>
</comment>
<comment type="subcellular location">
    <subcellularLocation>
        <location evidence="1">Cell outer membrane</location>
        <topology evidence="1">Lipid-anchor</topology>
    </subcellularLocation>
</comment>
<dbReference type="PROSITE" id="PS51257">
    <property type="entry name" value="PROKAR_LIPOPROTEIN"/>
    <property type="match status" value="1"/>
</dbReference>
<keyword evidence="7" id="KW-0653">Protein transport</keyword>
<evidence type="ECO:0000256" key="3">
    <source>
        <dbReference type="ARBA" id="ARBA00011245"/>
    </source>
</evidence>
<keyword evidence="5" id="KW-0813">Transport</keyword>
<dbReference type="InterPro" id="IPR004565">
    <property type="entry name" value="OM_lipoprot_LolB"/>
</dbReference>
<proteinExistence type="inferred from homology"/>
<evidence type="ECO:0000256" key="6">
    <source>
        <dbReference type="ARBA" id="ARBA00022729"/>
    </source>
</evidence>
<evidence type="ECO:0000313" key="14">
    <source>
        <dbReference type="Proteomes" id="UP001620460"/>
    </source>
</evidence>
<dbReference type="InterPro" id="IPR029046">
    <property type="entry name" value="LolA/LolB/LppX"/>
</dbReference>
<evidence type="ECO:0000256" key="1">
    <source>
        <dbReference type="ARBA" id="ARBA00004459"/>
    </source>
</evidence>
<organism evidence="13 14">
    <name type="scientific">Dyella ginsengisoli</name>
    <dbReference type="NCBI Taxonomy" id="363848"/>
    <lineage>
        <taxon>Bacteria</taxon>
        <taxon>Pseudomonadati</taxon>
        <taxon>Pseudomonadota</taxon>
        <taxon>Gammaproteobacteria</taxon>
        <taxon>Lysobacterales</taxon>
        <taxon>Rhodanobacteraceae</taxon>
        <taxon>Dyella</taxon>
    </lineage>
</organism>
<sequence>MTGTCRKIALWLGVAALSGCVSLPPRGKTVAADAGLMAAQAAREDALREVRDWSLDGRLGISNASDSRGNGSGSLSWHQQGERYVFTVNGGFGYDYRLSGDPQGAVLEGVGKQPIRGADAEALMRKAAGWSVPLESLRAWVLGLRAPGSPAQISFGTDRLPAVLEQDGWHVEYRAWDTTRQPALPTKVFATKPPYKVRLSVNAWTLQ</sequence>
<keyword evidence="6" id="KW-0732">Signal</keyword>
<dbReference type="Pfam" id="PF03550">
    <property type="entry name" value="LolB"/>
    <property type="match status" value="1"/>
</dbReference>
<comment type="caution">
    <text evidence="13">The sequence shown here is derived from an EMBL/GenBank/DDBJ whole genome shotgun (WGS) entry which is preliminary data.</text>
</comment>
<evidence type="ECO:0000256" key="8">
    <source>
        <dbReference type="ARBA" id="ARBA00023136"/>
    </source>
</evidence>
<dbReference type="SUPFAM" id="SSF89392">
    <property type="entry name" value="Prokaryotic lipoproteins and lipoprotein localization factors"/>
    <property type="match status" value="1"/>
</dbReference>
<evidence type="ECO:0000256" key="4">
    <source>
        <dbReference type="ARBA" id="ARBA00016202"/>
    </source>
</evidence>
<dbReference type="RefSeq" id="WP_404630762.1">
    <property type="nucleotide sequence ID" value="NZ_JADIKM010000001.1"/>
</dbReference>
<keyword evidence="8" id="KW-0472">Membrane</keyword>
<keyword evidence="11" id="KW-0998">Cell outer membrane</keyword>
<evidence type="ECO:0000256" key="7">
    <source>
        <dbReference type="ARBA" id="ARBA00022927"/>
    </source>
</evidence>
<name>A0ABW8JQJ7_9GAMM</name>
<keyword evidence="12 13" id="KW-0449">Lipoprotein</keyword>
<protein>
    <recommendedName>
        <fullName evidence="4">Outer-membrane lipoprotein LolB</fullName>
    </recommendedName>
</protein>
<evidence type="ECO:0000256" key="10">
    <source>
        <dbReference type="ARBA" id="ARBA00023186"/>
    </source>
</evidence>
<evidence type="ECO:0000256" key="5">
    <source>
        <dbReference type="ARBA" id="ARBA00022448"/>
    </source>
</evidence>